<dbReference type="Gene3D" id="3.90.1150.10">
    <property type="entry name" value="Aspartate Aminotransferase, domain 1"/>
    <property type="match status" value="1"/>
</dbReference>
<dbReference type="InterPro" id="IPR000192">
    <property type="entry name" value="Aminotrans_V_dom"/>
</dbReference>
<dbReference type="Pfam" id="PF00266">
    <property type="entry name" value="Aminotran_5"/>
    <property type="match status" value="1"/>
</dbReference>
<proteinExistence type="predicted"/>
<keyword evidence="3" id="KW-1185">Reference proteome</keyword>
<reference evidence="3" key="1">
    <citation type="journal article" date="2019" name="Int. J. Syst. Evol. Microbiol.">
        <title>The Global Catalogue of Microorganisms (GCM) 10K type strain sequencing project: providing services to taxonomists for standard genome sequencing and annotation.</title>
        <authorList>
            <consortium name="The Broad Institute Genomics Platform"/>
            <consortium name="The Broad Institute Genome Sequencing Center for Infectious Disease"/>
            <person name="Wu L."/>
            <person name="Ma J."/>
        </authorList>
    </citation>
    <scope>NUCLEOTIDE SEQUENCE [LARGE SCALE GENOMIC DNA]</scope>
    <source>
        <strain evidence="3">JCM 18302</strain>
    </source>
</reference>
<organism evidence="2 3">
    <name type="scientific">Pseudonocardia adelaidensis</name>
    <dbReference type="NCBI Taxonomy" id="648754"/>
    <lineage>
        <taxon>Bacteria</taxon>
        <taxon>Bacillati</taxon>
        <taxon>Actinomycetota</taxon>
        <taxon>Actinomycetes</taxon>
        <taxon>Pseudonocardiales</taxon>
        <taxon>Pseudonocardiaceae</taxon>
        <taxon>Pseudonocardia</taxon>
    </lineage>
</organism>
<name>A0ABP9NQS6_9PSEU</name>
<dbReference type="PANTHER" id="PTHR43586">
    <property type="entry name" value="CYSTEINE DESULFURASE"/>
    <property type="match status" value="1"/>
</dbReference>
<evidence type="ECO:0000259" key="1">
    <source>
        <dbReference type="Pfam" id="PF00266"/>
    </source>
</evidence>
<dbReference type="InterPro" id="IPR015421">
    <property type="entry name" value="PyrdxlP-dep_Trfase_major"/>
</dbReference>
<protein>
    <submittedName>
        <fullName evidence="2">Aminotransferase class V-fold PLP-dependent enzyme</fullName>
    </submittedName>
</protein>
<dbReference type="InterPro" id="IPR015424">
    <property type="entry name" value="PyrdxlP-dep_Trfase"/>
</dbReference>
<dbReference type="PANTHER" id="PTHR43586:SF15">
    <property type="entry name" value="BLR3095 PROTEIN"/>
    <property type="match status" value="1"/>
</dbReference>
<dbReference type="Proteomes" id="UP001500804">
    <property type="component" value="Unassembled WGS sequence"/>
</dbReference>
<accession>A0ABP9NQS6</accession>
<dbReference type="InterPro" id="IPR015422">
    <property type="entry name" value="PyrdxlP-dep_Trfase_small"/>
</dbReference>
<dbReference type="EMBL" id="BAABJO010000019">
    <property type="protein sequence ID" value="GAA5129049.1"/>
    <property type="molecule type" value="Genomic_DNA"/>
</dbReference>
<dbReference type="RefSeq" id="WP_345607650.1">
    <property type="nucleotide sequence ID" value="NZ_BAABJO010000019.1"/>
</dbReference>
<dbReference type="SUPFAM" id="SSF53383">
    <property type="entry name" value="PLP-dependent transferases"/>
    <property type="match status" value="1"/>
</dbReference>
<evidence type="ECO:0000313" key="2">
    <source>
        <dbReference type="EMBL" id="GAA5129049.1"/>
    </source>
</evidence>
<gene>
    <name evidence="2" type="ORF">GCM10023320_49040</name>
</gene>
<keyword evidence="2" id="KW-0808">Transferase</keyword>
<keyword evidence="2" id="KW-0032">Aminotransferase</keyword>
<comment type="caution">
    <text evidence="2">The sequence shown here is derived from an EMBL/GenBank/DDBJ whole genome shotgun (WGS) entry which is preliminary data.</text>
</comment>
<dbReference type="Gene3D" id="3.40.640.10">
    <property type="entry name" value="Type I PLP-dependent aspartate aminotransferase-like (Major domain)"/>
    <property type="match status" value="1"/>
</dbReference>
<feature type="domain" description="Aminotransferase class V" evidence="1">
    <location>
        <begin position="55"/>
        <end position="367"/>
    </location>
</feature>
<sequence>MSGTPERFRQRFPALRDTVHLASCSQGALSDALSAALAEFQSSLLEHGAPWGIWMQRWERARTAFAAFIGAEPDEVAIVSSASHGAYQVASTQRFGEGRRLVTTDLEFPSVAHVWLAQRTRGVEVVHVPARDGVVRVEDYARLVDERAALVSVPLVTYANGSRLPAREVVALARERGARTVVDAYQGAGVEPVDVRELDCDYLICGSLKYLLGISGIAFLYVRDGLRDEVPPAQTGWFGRVDPFGFDPRSIDYPDTARRFESGTPSVPSAYGAVAGLGMLAPLDPHDVRRHVAGLTASLDAELRATGERLDSPADPALRGPMVALVDDDPDALAGFLATRRIVASPRGRAVRLSFHYYNDDSDVRRLLEALREYRRG</sequence>
<evidence type="ECO:0000313" key="3">
    <source>
        <dbReference type="Proteomes" id="UP001500804"/>
    </source>
</evidence>
<dbReference type="GO" id="GO:0008483">
    <property type="term" value="F:transaminase activity"/>
    <property type="evidence" value="ECO:0007669"/>
    <property type="project" value="UniProtKB-KW"/>
</dbReference>